<evidence type="ECO:0000313" key="2">
    <source>
        <dbReference type="Proteomes" id="UP000054563"/>
    </source>
</evidence>
<dbReference type="AlphaFoldDB" id="A0A0J8RKZ9"/>
<dbReference type="VEuPathDB" id="FungiDB:CIHG_03100"/>
<dbReference type="Proteomes" id="UP000054563">
    <property type="component" value="Unassembled WGS sequence"/>
</dbReference>
<accession>A0A0J8RKZ9</accession>
<gene>
    <name evidence="1" type="ORF">CIHG_03100</name>
</gene>
<evidence type="ECO:0000313" key="1">
    <source>
        <dbReference type="EMBL" id="KMU85316.1"/>
    </source>
</evidence>
<proteinExistence type="predicted"/>
<protein>
    <submittedName>
        <fullName evidence="1">Uncharacterized protein</fullName>
    </submittedName>
</protein>
<sequence length="196" mass="21760">MMQSIIRRMKRSETKAIFETGLSPPFDSKADEQGVRLFQTEDASSAPLAVLITAHSFMLRIRDGLSGKKRALSSREAEAKFAGIKLVSFFEFLFVPYFPTSKTTRCSPSLSRQTPIAFNLTHLRLSMTRWLSDRCSLVATNFGPTDPPKLVTASEAQALSQRPKSAFQLDPTANIDTGNHLSTLFQRAISPFKATI</sequence>
<organism evidence="1 2">
    <name type="scientific">Coccidioides immitis H538.4</name>
    <dbReference type="NCBI Taxonomy" id="396776"/>
    <lineage>
        <taxon>Eukaryota</taxon>
        <taxon>Fungi</taxon>
        <taxon>Dikarya</taxon>
        <taxon>Ascomycota</taxon>
        <taxon>Pezizomycotina</taxon>
        <taxon>Eurotiomycetes</taxon>
        <taxon>Eurotiomycetidae</taxon>
        <taxon>Onygenales</taxon>
        <taxon>Onygenaceae</taxon>
        <taxon>Coccidioides</taxon>
    </lineage>
</organism>
<reference evidence="2" key="1">
    <citation type="journal article" date="2010" name="Genome Res.">
        <title>Population genomic sequencing of Coccidioides fungi reveals recent hybridization and transposon control.</title>
        <authorList>
            <person name="Neafsey D.E."/>
            <person name="Barker B.M."/>
            <person name="Sharpton T.J."/>
            <person name="Stajich J.E."/>
            <person name="Park D.J."/>
            <person name="Whiston E."/>
            <person name="Hung C.-Y."/>
            <person name="McMahan C."/>
            <person name="White J."/>
            <person name="Sykes S."/>
            <person name="Heiman D."/>
            <person name="Young S."/>
            <person name="Zeng Q."/>
            <person name="Abouelleil A."/>
            <person name="Aftuck L."/>
            <person name="Bessette D."/>
            <person name="Brown A."/>
            <person name="FitzGerald M."/>
            <person name="Lui A."/>
            <person name="Macdonald J.P."/>
            <person name="Priest M."/>
            <person name="Orbach M.J."/>
            <person name="Galgiani J.N."/>
            <person name="Kirkland T.N."/>
            <person name="Cole G.T."/>
            <person name="Birren B.W."/>
            <person name="Henn M.R."/>
            <person name="Taylor J.W."/>
            <person name="Rounsley S.D."/>
        </authorList>
    </citation>
    <scope>NUCLEOTIDE SEQUENCE [LARGE SCALE GENOMIC DNA]</scope>
    <source>
        <strain evidence="2">H538.4</strain>
    </source>
</reference>
<dbReference type="EMBL" id="DS016988">
    <property type="protein sequence ID" value="KMU85316.1"/>
    <property type="molecule type" value="Genomic_DNA"/>
</dbReference>
<name>A0A0J8RKZ9_COCIT</name>